<evidence type="ECO:0000313" key="1">
    <source>
        <dbReference type="EMBL" id="RXM92969.1"/>
    </source>
</evidence>
<dbReference type="AlphaFoldDB" id="A0A444UXW0"/>
<dbReference type="EMBL" id="SCEB01005364">
    <property type="protein sequence ID" value="RXM92969.1"/>
    <property type="molecule type" value="Genomic_DNA"/>
</dbReference>
<protein>
    <submittedName>
        <fullName evidence="1">Selenoprotein O</fullName>
    </submittedName>
</protein>
<name>A0A444UXW0_ACIRT</name>
<proteinExistence type="predicted"/>
<sequence>MHYLIGYKREQKKRGFLLHEFPICLSPPAGADFSNTFRVLSRVSIPSCATESGDSEESEGVLQQCASLGELRAAHRPGMDPRELSMILTLAQSNPRLFQFLSSKKGVSKELERIEKLSELQEVTEAELRERHCTLWTEWLHKYRARLAQEAEGVSDIEDLEAERVKVMDSTNPRFILRNYIAQNAIEAAESGDYSEVSRGLNPSRHILLRYQINVTQLCTATKKRT</sequence>
<dbReference type="PANTHER" id="PTHR12153">
    <property type="entry name" value="SELENOPROTEIN O"/>
    <property type="match status" value="1"/>
</dbReference>
<gene>
    <name evidence="1" type="ORF">EOD39_19578</name>
</gene>
<evidence type="ECO:0000313" key="2">
    <source>
        <dbReference type="Proteomes" id="UP000289886"/>
    </source>
</evidence>
<comment type="caution">
    <text evidence="1">The sequence shown here is derived from an EMBL/GenBank/DDBJ whole genome shotgun (WGS) entry which is preliminary data.</text>
</comment>
<dbReference type="PANTHER" id="PTHR12153:SF15">
    <property type="entry name" value="PROTEIN ADENYLYLTRANSFERASE SELO, MITOCHONDRIAL"/>
    <property type="match status" value="1"/>
</dbReference>
<organism evidence="1 2">
    <name type="scientific">Acipenser ruthenus</name>
    <name type="common">Sterlet sturgeon</name>
    <dbReference type="NCBI Taxonomy" id="7906"/>
    <lineage>
        <taxon>Eukaryota</taxon>
        <taxon>Metazoa</taxon>
        <taxon>Chordata</taxon>
        <taxon>Craniata</taxon>
        <taxon>Vertebrata</taxon>
        <taxon>Euteleostomi</taxon>
        <taxon>Actinopterygii</taxon>
        <taxon>Chondrostei</taxon>
        <taxon>Acipenseriformes</taxon>
        <taxon>Acipenseridae</taxon>
        <taxon>Acipenser</taxon>
    </lineage>
</organism>
<reference evidence="1 2" key="1">
    <citation type="submission" date="2019-01" db="EMBL/GenBank/DDBJ databases">
        <title>Draft Genome and Complete Hox-Cluster Characterization of the Sterlet Sturgeon (Acipenser ruthenus).</title>
        <authorList>
            <person name="Wei Q."/>
        </authorList>
    </citation>
    <scope>NUCLEOTIDE SEQUENCE [LARGE SCALE GENOMIC DNA]</scope>
    <source>
        <strain evidence="1">WHYD16114868_AA</strain>
        <tissue evidence="1">Blood</tissue>
    </source>
</reference>
<keyword evidence="2" id="KW-1185">Reference proteome</keyword>
<accession>A0A444UXW0</accession>
<dbReference type="Proteomes" id="UP000289886">
    <property type="component" value="Unassembled WGS sequence"/>
</dbReference>